<evidence type="ECO:0000256" key="10">
    <source>
        <dbReference type="ARBA" id="ARBA00023049"/>
    </source>
</evidence>
<evidence type="ECO:0000256" key="1">
    <source>
        <dbReference type="ARBA" id="ARBA00001947"/>
    </source>
</evidence>
<accession>W6JU69</accession>
<dbReference type="OrthoDB" id="9781963at2"/>
<dbReference type="Proteomes" id="UP000035763">
    <property type="component" value="Unassembled WGS sequence"/>
</dbReference>
<evidence type="ECO:0000256" key="8">
    <source>
        <dbReference type="ARBA" id="ARBA00022833"/>
    </source>
</evidence>
<keyword evidence="9 12" id="KW-1133">Transmembrane helix</keyword>
<evidence type="ECO:0000256" key="2">
    <source>
        <dbReference type="ARBA" id="ARBA00004141"/>
    </source>
</evidence>
<dbReference type="InterPro" id="IPR008915">
    <property type="entry name" value="Peptidase_M50"/>
</dbReference>
<feature type="transmembrane region" description="Helical" evidence="12">
    <location>
        <begin position="52"/>
        <end position="70"/>
    </location>
</feature>
<dbReference type="GO" id="GO:0016020">
    <property type="term" value="C:membrane"/>
    <property type="evidence" value="ECO:0007669"/>
    <property type="project" value="UniProtKB-SubCell"/>
</dbReference>
<feature type="transmembrane region" description="Helical" evidence="12">
    <location>
        <begin position="216"/>
        <end position="233"/>
    </location>
</feature>
<dbReference type="AlphaFoldDB" id="W6JU69"/>
<dbReference type="PANTHER" id="PTHR39188">
    <property type="entry name" value="MEMBRANE-ASSOCIATED ZINC METALLOPROTEASE M50B"/>
    <property type="match status" value="1"/>
</dbReference>
<keyword evidence="8" id="KW-0862">Zinc</keyword>
<feature type="transmembrane region" description="Helical" evidence="12">
    <location>
        <begin position="15"/>
        <end position="40"/>
    </location>
</feature>
<keyword evidence="7" id="KW-0378">Hydrolase</keyword>
<proteinExistence type="inferred from homology"/>
<evidence type="ECO:0000256" key="11">
    <source>
        <dbReference type="ARBA" id="ARBA00023136"/>
    </source>
</evidence>
<comment type="similarity">
    <text evidence="3">Belongs to the peptidase M50B family.</text>
</comment>
<feature type="transmembrane region" description="Helical" evidence="12">
    <location>
        <begin position="110"/>
        <end position="133"/>
    </location>
</feature>
<feature type="domain" description="Peptidase M50" evidence="13">
    <location>
        <begin position="143"/>
        <end position="194"/>
    </location>
</feature>
<dbReference type="Pfam" id="PF02163">
    <property type="entry name" value="Peptidase_M50"/>
    <property type="match status" value="1"/>
</dbReference>
<evidence type="ECO:0000256" key="4">
    <source>
        <dbReference type="ARBA" id="ARBA00022670"/>
    </source>
</evidence>
<reference evidence="14 15" key="1">
    <citation type="journal article" date="2013" name="ISME J.">
        <title>A metabolic model for members of the genus Tetrasphaera involved in enhanced biological phosphorus removal.</title>
        <authorList>
            <person name="Kristiansen R."/>
            <person name="Nguyen H.T.T."/>
            <person name="Saunders A.M."/>
            <person name="Nielsen J.L."/>
            <person name="Wimmer R."/>
            <person name="Le V.Q."/>
            <person name="McIlroy S.J."/>
            <person name="Petrovski S."/>
            <person name="Seviour R.J."/>
            <person name="Calteau A."/>
            <person name="Nielsen K.L."/>
            <person name="Nielsen P.H."/>
        </authorList>
    </citation>
    <scope>NUCLEOTIDE SEQUENCE [LARGE SCALE GENOMIC DNA]</scope>
    <source>
        <strain evidence="14 15">Ben110</strain>
    </source>
</reference>
<comment type="cofactor">
    <cofactor evidence="1">
        <name>Zn(2+)</name>
        <dbReference type="ChEBI" id="CHEBI:29105"/>
    </cofactor>
</comment>
<evidence type="ECO:0000256" key="5">
    <source>
        <dbReference type="ARBA" id="ARBA00022692"/>
    </source>
</evidence>
<evidence type="ECO:0000256" key="12">
    <source>
        <dbReference type="SAM" id="Phobius"/>
    </source>
</evidence>
<evidence type="ECO:0000256" key="7">
    <source>
        <dbReference type="ARBA" id="ARBA00022801"/>
    </source>
</evidence>
<comment type="caution">
    <text evidence="14">The sequence shown here is derived from an EMBL/GenBank/DDBJ whole genome shotgun (WGS) entry which is preliminary data.</text>
</comment>
<evidence type="ECO:0000256" key="9">
    <source>
        <dbReference type="ARBA" id="ARBA00022989"/>
    </source>
</evidence>
<evidence type="ECO:0000256" key="3">
    <source>
        <dbReference type="ARBA" id="ARBA00007931"/>
    </source>
</evidence>
<dbReference type="GO" id="GO:0006508">
    <property type="term" value="P:proteolysis"/>
    <property type="evidence" value="ECO:0007669"/>
    <property type="project" value="UniProtKB-KW"/>
</dbReference>
<dbReference type="PANTHER" id="PTHR39188:SF3">
    <property type="entry name" value="STAGE IV SPORULATION PROTEIN FB"/>
    <property type="match status" value="1"/>
</dbReference>
<comment type="subcellular location">
    <subcellularLocation>
        <location evidence="2">Membrane</location>
        <topology evidence="2">Multi-pass membrane protein</topology>
    </subcellularLocation>
</comment>
<evidence type="ECO:0000256" key="6">
    <source>
        <dbReference type="ARBA" id="ARBA00022723"/>
    </source>
</evidence>
<evidence type="ECO:0000313" key="14">
    <source>
        <dbReference type="EMBL" id="CCH72020.1"/>
    </source>
</evidence>
<keyword evidence="11 12" id="KW-0472">Membrane</keyword>
<keyword evidence="4" id="KW-0645">Protease</keyword>
<evidence type="ECO:0000259" key="13">
    <source>
        <dbReference type="Pfam" id="PF02163"/>
    </source>
</evidence>
<dbReference type="STRING" id="1193182.BN11_1280005"/>
<gene>
    <name evidence="14" type="ORF">BN11_1280005</name>
</gene>
<keyword evidence="10" id="KW-0482">Metalloprotease</keyword>
<keyword evidence="6" id="KW-0479">Metal-binding</keyword>
<sequence length="365" mass="37693">MTSQPGQPPAPGIKVATIAGVPVYIGRSWGLLALIIVALIGPQLQPDLGGRAYLVAIGYALLLLLAVMVHEGAHALGARSFGFPVHRVVADLWGGHTALDVSRSTPVRSATIAVVGPLSNLVLSAVGYGLAAVLDPGIAHGLAGLFGYLNLLLALFNLLPGLPLDGGQLVESLVWKLTGDRHKGRVAAGYCGMAVTLGVLYWFVGRPLLRGDQPSLFSIGWALLICMFLWQGARSAITSGQVGGALSRVRVVDVMTPVAPVPYDAALTQLPTGVPPVVVDQSGTPVALVDAAALQAVPPQAAPHTSVSSVSRPQPPGWVLDLDPNAPVTELFAPLRDLGTGVVAIRQNGRLLGVVTVDAVNNSLS</sequence>
<dbReference type="RefSeq" id="WP_048697073.1">
    <property type="nucleotide sequence ID" value="NZ_HG764815.1"/>
</dbReference>
<keyword evidence="15" id="KW-1185">Reference proteome</keyword>
<keyword evidence="5 12" id="KW-0812">Transmembrane</keyword>
<feature type="transmembrane region" description="Helical" evidence="12">
    <location>
        <begin position="145"/>
        <end position="164"/>
    </location>
</feature>
<name>W6JU69_9MICO</name>
<evidence type="ECO:0000313" key="15">
    <source>
        <dbReference type="Proteomes" id="UP000035763"/>
    </source>
</evidence>
<organism evidence="14 15">
    <name type="scientific">Nostocoides australiense Ben110</name>
    <dbReference type="NCBI Taxonomy" id="1193182"/>
    <lineage>
        <taxon>Bacteria</taxon>
        <taxon>Bacillati</taxon>
        <taxon>Actinomycetota</taxon>
        <taxon>Actinomycetes</taxon>
        <taxon>Micrococcales</taxon>
        <taxon>Intrasporangiaceae</taxon>
        <taxon>Nostocoides</taxon>
    </lineage>
</organism>
<dbReference type="GO" id="GO:0008237">
    <property type="term" value="F:metallopeptidase activity"/>
    <property type="evidence" value="ECO:0007669"/>
    <property type="project" value="UniProtKB-KW"/>
</dbReference>
<protein>
    <submittedName>
        <fullName evidence="14">Putative peptidase</fullName>
    </submittedName>
</protein>
<dbReference type="EMBL" id="CAJA01000033">
    <property type="protein sequence ID" value="CCH72020.1"/>
    <property type="molecule type" value="Genomic_DNA"/>
</dbReference>
<feature type="transmembrane region" description="Helical" evidence="12">
    <location>
        <begin position="184"/>
        <end position="204"/>
    </location>
</feature>
<dbReference type="GO" id="GO:0046872">
    <property type="term" value="F:metal ion binding"/>
    <property type="evidence" value="ECO:0007669"/>
    <property type="project" value="UniProtKB-KW"/>
</dbReference>